<dbReference type="AlphaFoldDB" id="A0AAW4Q013"/>
<organism evidence="2 3">
    <name type="scientific">Haloarcula rubra</name>
    <dbReference type="NCBI Taxonomy" id="2487747"/>
    <lineage>
        <taxon>Archaea</taxon>
        <taxon>Methanobacteriati</taxon>
        <taxon>Methanobacteriota</taxon>
        <taxon>Stenosarchaea group</taxon>
        <taxon>Halobacteria</taxon>
        <taxon>Halobacteriales</taxon>
        <taxon>Haloarculaceae</taxon>
        <taxon>Haloarcula</taxon>
    </lineage>
</organism>
<dbReference type="Proteomes" id="UP001430377">
    <property type="component" value="Unassembled WGS sequence"/>
</dbReference>
<evidence type="ECO:0000313" key="2">
    <source>
        <dbReference type="EMBL" id="MBX0325842.1"/>
    </source>
</evidence>
<dbReference type="InterPro" id="IPR011991">
    <property type="entry name" value="ArsR-like_HTH"/>
</dbReference>
<keyword evidence="3" id="KW-1185">Reference proteome</keyword>
<feature type="compositionally biased region" description="Basic and acidic residues" evidence="1">
    <location>
        <begin position="167"/>
        <end position="183"/>
    </location>
</feature>
<name>A0AAW4Q013_9EURY</name>
<dbReference type="Gene3D" id="1.10.10.10">
    <property type="entry name" value="Winged helix-like DNA-binding domain superfamily/Winged helix DNA-binding domain"/>
    <property type="match status" value="1"/>
</dbReference>
<dbReference type="RefSeq" id="WP_220620698.1">
    <property type="nucleotide sequence ID" value="NZ_RKLR01000020.1"/>
</dbReference>
<dbReference type="InterPro" id="IPR055766">
    <property type="entry name" value="DUF7342"/>
</dbReference>
<comment type="caution">
    <text evidence="2">The sequence shown here is derived from an EMBL/GenBank/DDBJ whole genome shotgun (WGS) entry which is preliminary data.</text>
</comment>
<protein>
    <submittedName>
        <fullName evidence="2">Winged helix-turn-helix domain-containing protein</fullName>
    </submittedName>
</protein>
<accession>A0AAW4Q013</accession>
<dbReference type="InterPro" id="IPR036388">
    <property type="entry name" value="WH-like_DNA-bd_sf"/>
</dbReference>
<reference evidence="2 3" key="1">
    <citation type="submission" date="2021-06" db="EMBL/GenBank/DDBJ databases">
        <title>Halomicroarcula sp. a new haloarchaeum isolated from saline soil.</title>
        <authorList>
            <person name="Duran-Viseras A."/>
            <person name="Sanchez-Porro C."/>
            <person name="Ventosa A."/>
        </authorList>
    </citation>
    <scope>NUCLEOTIDE SEQUENCE [LARGE SCALE GENOMIC DNA]</scope>
    <source>
        <strain evidence="2 3">F13</strain>
    </source>
</reference>
<evidence type="ECO:0000256" key="1">
    <source>
        <dbReference type="SAM" id="MobiDB-lite"/>
    </source>
</evidence>
<dbReference type="Pfam" id="PF24033">
    <property type="entry name" value="DUF7342"/>
    <property type="match status" value="1"/>
</dbReference>
<proteinExistence type="predicted"/>
<sequence>MEKDRLWTGDVNEAVVEEWKDETSPFERVKEVLLSTTSFHYAGTIAERARVSEPSARKHLRTLADSGFAATENTGQGTRFKRSSESIAMERIKELHTELTRDELIAGIQSLKSQIQAYQDEYDVTNPDDLALELEPADDGWEIISQWQAIEENLDLAQAALSLYDFDPDRGSSDEAGSSDRSKGAFAEDIDGLSA</sequence>
<evidence type="ECO:0000313" key="3">
    <source>
        <dbReference type="Proteomes" id="UP001430377"/>
    </source>
</evidence>
<dbReference type="CDD" id="cd00090">
    <property type="entry name" value="HTH_ARSR"/>
    <property type="match status" value="1"/>
</dbReference>
<gene>
    <name evidence="2" type="ORF">EGH21_22755</name>
</gene>
<feature type="region of interest" description="Disordered" evidence="1">
    <location>
        <begin position="167"/>
        <end position="195"/>
    </location>
</feature>
<dbReference type="EMBL" id="RKLR01000020">
    <property type="protein sequence ID" value="MBX0325842.1"/>
    <property type="molecule type" value="Genomic_DNA"/>
</dbReference>